<keyword evidence="2" id="KW-1185">Reference proteome</keyword>
<gene>
    <name evidence="1" type="ORF">DCAF_LOCUS26165</name>
</gene>
<reference evidence="1 2" key="1">
    <citation type="submission" date="2024-01" db="EMBL/GenBank/DDBJ databases">
        <authorList>
            <person name="Waweru B."/>
        </authorList>
    </citation>
    <scope>NUCLEOTIDE SEQUENCE [LARGE SCALE GENOMIC DNA]</scope>
</reference>
<organism evidence="1 2">
    <name type="scientific">Dovyalis caffra</name>
    <dbReference type="NCBI Taxonomy" id="77055"/>
    <lineage>
        <taxon>Eukaryota</taxon>
        <taxon>Viridiplantae</taxon>
        <taxon>Streptophyta</taxon>
        <taxon>Embryophyta</taxon>
        <taxon>Tracheophyta</taxon>
        <taxon>Spermatophyta</taxon>
        <taxon>Magnoliopsida</taxon>
        <taxon>eudicotyledons</taxon>
        <taxon>Gunneridae</taxon>
        <taxon>Pentapetalae</taxon>
        <taxon>rosids</taxon>
        <taxon>fabids</taxon>
        <taxon>Malpighiales</taxon>
        <taxon>Salicaceae</taxon>
        <taxon>Flacourtieae</taxon>
        <taxon>Dovyalis</taxon>
    </lineage>
</organism>
<dbReference type="AlphaFoldDB" id="A0AAV1SSE4"/>
<evidence type="ECO:0000313" key="1">
    <source>
        <dbReference type="EMBL" id="CAK7355902.1"/>
    </source>
</evidence>
<dbReference type="Proteomes" id="UP001314170">
    <property type="component" value="Unassembled WGS sequence"/>
</dbReference>
<sequence>MEHKSFESLLNLSLSKGFTMKANRPGNMPPSEALRKPLLDDLDAYTDLQKKAHIDVAKIKD</sequence>
<comment type="caution">
    <text evidence="1">The sequence shown here is derived from an EMBL/GenBank/DDBJ whole genome shotgun (WGS) entry which is preliminary data.</text>
</comment>
<protein>
    <submittedName>
        <fullName evidence="1">Uncharacterized protein</fullName>
    </submittedName>
</protein>
<accession>A0AAV1SSE4</accession>
<dbReference type="EMBL" id="CAWUPB010001197">
    <property type="protein sequence ID" value="CAK7355902.1"/>
    <property type="molecule type" value="Genomic_DNA"/>
</dbReference>
<evidence type="ECO:0000313" key="2">
    <source>
        <dbReference type="Proteomes" id="UP001314170"/>
    </source>
</evidence>
<proteinExistence type="predicted"/>
<name>A0AAV1SSE4_9ROSI</name>